<accession>A0A2S9WX97</accession>
<evidence type="ECO:0000256" key="1">
    <source>
        <dbReference type="SAM" id="SignalP"/>
    </source>
</evidence>
<name>A0A2S9WX97_9FLAO</name>
<feature type="chain" id="PRO_5015630069" description="Late embryogenesis abundant protein LEA-2 subgroup domain-containing protein" evidence="1">
    <location>
        <begin position="23"/>
        <end position="162"/>
    </location>
</feature>
<comment type="caution">
    <text evidence="2">The sequence shown here is derived from an EMBL/GenBank/DDBJ whole genome shotgun (WGS) entry which is preliminary data.</text>
</comment>
<organism evidence="2 3">
    <name type="scientific">Nonlabens agnitus</name>
    <dbReference type="NCBI Taxonomy" id="870484"/>
    <lineage>
        <taxon>Bacteria</taxon>
        <taxon>Pseudomonadati</taxon>
        <taxon>Bacteroidota</taxon>
        <taxon>Flavobacteriia</taxon>
        <taxon>Flavobacteriales</taxon>
        <taxon>Flavobacteriaceae</taxon>
        <taxon>Nonlabens</taxon>
    </lineage>
</organism>
<dbReference type="Proteomes" id="UP000239532">
    <property type="component" value="Unassembled WGS sequence"/>
</dbReference>
<protein>
    <recommendedName>
        <fullName evidence="4">Late embryogenesis abundant protein LEA-2 subgroup domain-containing protein</fullName>
    </recommendedName>
</protein>
<sequence length="162" mass="17570">MLKSIKASIMNKLLLIGGAAALAVTAFSFKKVTDYSDIIDQLEFKPLDISNIDVDFEKISFKLKMLINNPSHKNLNLDTLGAITLKELVINNSLGNQVARVFVNQSNINIPANGGYQTGWLPVSIPLANAASMLLGGFDFNYMAYDYKGVLTVPAVGNFVIG</sequence>
<evidence type="ECO:0000313" key="3">
    <source>
        <dbReference type="Proteomes" id="UP000239532"/>
    </source>
</evidence>
<gene>
    <name evidence="2" type="ORF">BST86_13860</name>
</gene>
<dbReference type="EMBL" id="MQUC01000003">
    <property type="protein sequence ID" value="PRP68094.1"/>
    <property type="molecule type" value="Genomic_DNA"/>
</dbReference>
<evidence type="ECO:0000313" key="2">
    <source>
        <dbReference type="EMBL" id="PRP68094.1"/>
    </source>
</evidence>
<feature type="signal peptide" evidence="1">
    <location>
        <begin position="1"/>
        <end position="22"/>
    </location>
</feature>
<proteinExistence type="predicted"/>
<keyword evidence="1" id="KW-0732">Signal</keyword>
<evidence type="ECO:0008006" key="4">
    <source>
        <dbReference type="Google" id="ProtNLM"/>
    </source>
</evidence>
<dbReference type="AlphaFoldDB" id="A0A2S9WX97"/>
<reference evidence="2 3" key="1">
    <citation type="submission" date="2016-11" db="EMBL/GenBank/DDBJ databases">
        <title>Trade-off between light-utilization and light-protection in marine flavobacteria.</title>
        <authorList>
            <person name="Kumagai Y."/>
        </authorList>
    </citation>
    <scope>NUCLEOTIDE SEQUENCE [LARGE SCALE GENOMIC DNA]</scope>
    <source>
        <strain evidence="2 3">JCM 17109</strain>
    </source>
</reference>
<keyword evidence="3" id="KW-1185">Reference proteome</keyword>